<gene>
    <name evidence="2" type="ORF">PG993_006897</name>
</gene>
<reference evidence="2 3" key="1">
    <citation type="submission" date="2023-01" db="EMBL/GenBank/DDBJ databases">
        <title>Analysis of 21 Apiospora genomes using comparative genomics revels a genus with tremendous synthesis potential of carbohydrate active enzymes and secondary metabolites.</title>
        <authorList>
            <person name="Sorensen T."/>
        </authorList>
    </citation>
    <scope>NUCLEOTIDE SEQUENCE [LARGE SCALE GENOMIC DNA]</scope>
    <source>
        <strain evidence="2 3">CBS 33761</strain>
    </source>
</reference>
<evidence type="ECO:0000313" key="2">
    <source>
        <dbReference type="EMBL" id="KAK8038486.1"/>
    </source>
</evidence>
<evidence type="ECO:0000313" key="3">
    <source>
        <dbReference type="Proteomes" id="UP001444661"/>
    </source>
</evidence>
<keyword evidence="3" id="KW-1185">Reference proteome</keyword>
<organism evidence="2 3">
    <name type="scientific">Apiospora rasikravindrae</name>
    <dbReference type="NCBI Taxonomy" id="990691"/>
    <lineage>
        <taxon>Eukaryota</taxon>
        <taxon>Fungi</taxon>
        <taxon>Dikarya</taxon>
        <taxon>Ascomycota</taxon>
        <taxon>Pezizomycotina</taxon>
        <taxon>Sordariomycetes</taxon>
        <taxon>Xylariomycetidae</taxon>
        <taxon>Amphisphaeriales</taxon>
        <taxon>Apiosporaceae</taxon>
        <taxon>Apiospora</taxon>
    </lineage>
</organism>
<protein>
    <submittedName>
        <fullName evidence="2">Uncharacterized protein</fullName>
    </submittedName>
</protein>
<feature type="region of interest" description="Disordered" evidence="1">
    <location>
        <begin position="324"/>
        <end position="403"/>
    </location>
</feature>
<feature type="compositionally biased region" description="Acidic residues" evidence="1">
    <location>
        <begin position="390"/>
        <end position="403"/>
    </location>
</feature>
<evidence type="ECO:0000256" key="1">
    <source>
        <dbReference type="SAM" id="MobiDB-lite"/>
    </source>
</evidence>
<sequence length="424" mass="48412">MAPRISLPKISLFGLSQITTPEPISPQSIRKLRNTLPSSPLAASPLYPPPPREPFPFLWQCCSCYTTYRFSTTRRCLLCSHNYCTRDVAFGNNSSSSTTNGKKRRHRNRYCRSEFDYEGWEAWGAWRRGHVLRIESTREQDADAELQKREQKFLQKTQDCSVHCDFPSQCFHTKIRVLEDERRELAAQREAHEDAEREGGLMENDEILMAYAASTRFSLEEDDEVDYDREDDRLELNLARDLPEDENDETSPTSPIIKAPFFYDQNNQSQINVSNSTSSSSSSNRVPVIIPGLTYSPAVDATKLTHDELFALIDEDDEMMAYEDSRAGKREGADSRLSVRNPTELVDWTDLDENSESSESEGEEHYFECHESRPTSSGSDSSNSSAADWENADEDVEMADTAVAEEEAALRDFRRVRHTFMIEA</sequence>
<feature type="compositionally biased region" description="Basic and acidic residues" evidence="1">
    <location>
        <begin position="363"/>
        <end position="373"/>
    </location>
</feature>
<feature type="compositionally biased region" description="Basic and acidic residues" evidence="1">
    <location>
        <begin position="324"/>
        <end position="334"/>
    </location>
</feature>
<feature type="compositionally biased region" description="Acidic residues" evidence="1">
    <location>
        <begin position="347"/>
        <end position="362"/>
    </location>
</feature>
<accession>A0ABR1SVY7</accession>
<feature type="compositionally biased region" description="Low complexity" evidence="1">
    <location>
        <begin position="374"/>
        <end position="385"/>
    </location>
</feature>
<comment type="caution">
    <text evidence="2">The sequence shown here is derived from an EMBL/GenBank/DDBJ whole genome shotgun (WGS) entry which is preliminary data.</text>
</comment>
<dbReference type="Proteomes" id="UP001444661">
    <property type="component" value="Unassembled WGS sequence"/>
</dbReference>
<proteinExistence type="predicted"/>
<name>A0ABR1SVY7_9PEZI</name>
<dbReference type="EMBL" id="JAQQWK010000006">
    <property type="protein sequence ID" value="KAK8038486.1"/>
    <property type="molecule type" value="Genomic_DNA"/>
</dbReference>